<keyword evidence="2" id="KW-0732">Signal</keyword>
<sequence>MKTKNMAVFWCLFVLFLQAFTAGWKGAEGHVKTEAIVVFFTVARTVLFIGLEWEEAKGQVRTEAIAVMTSTLYSAIPYKNT</sequence>
<gene>
    <name evidence="3" type="ORF">PG991_010368</name>
</gene>
<evidence type="ECO:0000256" key="1">
    <source>
        <dbReference type="SAM" id="Phobius"/>
    </source>
</evidence>
<keyword evidence="4" id="KW-1185">Reference proteome</keyword>
<dbReference type="Proteomes" id="UP001396898">
    <property type="component" value="Unassembled WGS sequence"/>
</dbReference>
<reference evidence="3 4" key="1">
    <citation type="submission" date="2023-01" db="EMBL/GenBank/DDBJ databases">
        <title>Analysis of 21 Apiospora genomes using comparative genomics revels a genus with tremendous synthesis potential of carbohydrate active enzymes and secondary metabolites.</title>
        <authorList>
            <person name="Sorensen T."/>
        </authorList>
    </citation>
    <scope>NUCLEOTIDE SEQUENCE [LARGE SCALE GENOMIC DNA]</scope>
    <source>
        <strain evidence="3 4">CBS 20057</strain>
    </source>
</reference>
<evidence type="ECO:0000313" key="4">
    <source>
        <dbReference type="Proteomes" id="UP001396898"/>
    </source>
</evidence>
<feature type="transmembrane region" description="Helical" evidence="1">
    <location>
        <begin position="31"/>
        <end position="51"/>
    </location>
</feature>
<organism evidence="3 4">
    <name type="scientific">Apiospora marii</name>
    <dbReference type="NCBI Taxonomy" id="335849"/>
    <lineage>
        <taxon>Eukaryota</taxon>
        <taxon>Fungi</taxon>
        <taxon>Dikarya</taxon>
        <taxon>Ascomycota</taxon>
        <taxon>Pezizomycotina</taxon>
        <taxon>Sordariomycetes</taxon>
        <taxon>Xylariomycetidae</taxon>
        <taxon>Amphisphaeriales</taxon>
        <taxon>Apiosporaceae</taxon>
        <taxon>Apiospora</taxon>
    </lineage>
</organism>
<keyword evidence="1" id="KW-1133">Transmembrane helix</keyword>
<feature type="signal peptide" evidence="2">
    <location>
        <begin position="1"/>
        <end position="23"/>
    </location>
</feature>
<proteinExistence type="predicted"/>
<name>A0ABR1RIH2_9PEZI</name>
<dbReference type="EMBL" id="JAQQWI010000015">
    <property type="protein sequence ID" value="KAK8012993.1"/>
    <property type="molecule type" value="Genomic_DNA"/>
</dbReference>
<protein>
    <submittedName>
        <fullName evidence="3">Uncharacterized protein</fullName>
    </submittedName>
</protein>
<keyword evidence="1" id="KW-0812">Transmembrane</keyword>
<evidence type="ECO:0000256" key="2">
    <source>
        <dbReference type="SAM" id="SignalP"/>
    </source>
</evidence>
<accession>A0ABR1RIH2</accession>
<keyword evidence="1" id="KW-0472">Membrane</keyword>
<evidence type="ECO:0000313" key="3">
    <source>
        <dbReference type="EMBL" id="KAK8012993.1"/>
    </source>
</evidence>
<feature type="chain" id="PRO_5046066295" evidence="2">
    <location>
        <begin position="24"/>
        <end position="81"/>
    </location>
</feature>
<comment type="caution">
    <text evidence="3">The sequence shown here is derived from an EMBL/GenBank/DDBJ whole genome shotgun (WGS) entry which is preliminary data.</text>
</comment>